<keyword evidence="3" id="KW-1185">Reference proteome</keyword>
<organism evidence="2 3">
    <name type="scientific">Maritimibacter dapengensis</name>
    <dbReference type="NCBI Taxonomy" id="2836868"/>
    <lineage>
        <taxon>Bacteria</taxon>
        <taxon>Pseudomonadati</taxon>
        <taxon>Pseudomonadota</taxon>
        <taxon>Alphaproteobacteria</taxon>
        <taxon>Rhodobacterales</taxon>
        <taxon>Roseobacteraceae</taxon>
        <taxon>Maritimibacter</taxon>
    </lineage>
</organism>
<dbReference type="EMBL" id="JAHUZE010000002">
    <property type="protein sequence ID" value="MBV7378872.1"/>
    <property type="molecule type" value="Genomic_DNA"/>
</dbReference>
<dbReference type="PANTHER" id="PTHR31157:SF1">
    <property type="entry name" value="SCP DOMAIN-CONTAINING PROTEIN"/>
    <property type="match status" value="1"/>
</dbReference>
<name>A0ABS6T3F7_9RHOB</name>
<sequence length="146" mass="15687">MIAFVIAMPAAACDLPPNGAALLADAGSQVNEQRRNSGRKALRRNARLDQAAQRHACWIGLGGDFGHTGAGGSKPSERISATGYRSSLTSENIAMGQRSARQVVSEWMGSRQHRDNLLRNGIQDYGVGVALLQGRLVWVMVYAAPR</sequence>
<evidence type="ECO:0000259" key="1">
    <source>
        <dbReference type="Pfam" id="PF00188"/>
    </source>
</evidence>
<dbReference type="PANTHER" id="PTHR31157">
    <property type="entry name" value="SCP DOMAIN-CONTAINING PROTEIN"/>
    <property type="match status" value="1"/>
</dbReference>
<reference evidence="2 3" key="1">
    <citation type="submission" date="2021-05" db="EMBL/GenBank/DDBJ databases">
        <title>Culturable bacteria isolated from Daya Bay.</title>
        <authorList>
            <person name="Zheng W."/>
            <person name="Yu S."/>
            <person name="Huang Y."/>
        </authorList>
    </citation>
    <scope>NUCLEOTIDE SEQUENCE [LARGE SCALE GENOMIC DNA]</scope>
    <source>
        <strain evidence="2 3">DP4N28-5</strain>
    </source>
</reference>
<accession>A0ABS6T3F7</accession>
<evidence type="ECO:0000313" key="2">
    <source>
        <dbReference type="EMBL" id="MBV7378872.1"/>
    </source>
</evidence>
<dbReference type="CDD" id="cd05379">
    <property type="entry name" value="CAP_bacterial"/>
    <property type="match status" value="1"/>
</dbReference>
<proteinExistence type="predicted"/>
<dbReference type="Proteomes" id="UP000756530">
    <property type="component" value="Unassembled WGS sequence"/>
</dbReference>
<evidence type="ECO:0000313" key="3">
    <source>
        <dbReference type="Proteomes" id="UP000756530"/>
    </source>
</evidence>
<dbReference type="RefSeq" id="WP_218392045.1">
    <property type="nucleotide sequence ID" value="NZ_JAHUZE010000002.1"/>
</dbReference>
<gene>
    <name evidence="2" type="ORF">KJP28_08020</name>
</gene>
<feature type="domain" description="SCP" evidence="1">
    <location>
        <begin position="29"/>
        <end position="142"/>
    </location>
</feature>
<protein>
    <submittedName>
        <fullName evidence="2">CAP domain-containing protein</fullName>
    </submittedName>
</protein>
<dbReference type="InterPro" id="IPR014044">
    <property type="entry name" value="CAP_dom"/>
</dbReference>
<comment type="caution">
    <text evidence="2">The sequence shown here is derived from an EMBL/GenBank/DDBJ whole genome shotgun (WGS) entry which is preliminary data.</text>
</comment>
<dbReference type="Pfam" id="PF00188">
    <property type="entry name" value="CAP"/>
    <property type="match status" value="1"/>
</dbReference>